<protein>
    <recommendedName>
        <fullName evidence="5">SUEL-type lectin domain-containing protein</fullName>
    </recommendedName>
</protein>
<organism evidence="6 7">
    <name type="scientific">Anaeromyces robustus</name>
    <dbReference type="NCBI Taxonomy" id="1754192"/>
    <lineage>
        <taxon>Eukaryota</taxon>
        <taxon>Fungi</taxon>
        <taxon>Fungi incertae sedis</taxon>
        <taxon>Chytridiomycota</taxon>
        <taxon>Chytridiomycota incertae sedis</taxon>
        <taxon>Neocallimastigomycetes</taxon>
        <taxon>Neocallimastigales</taxon>
        <taxon>Neocallimastigaceae</taxon>
        <taxon>Anaeromyces</taxon>
    </lineage>
</organism>
<dbReference type="Gene3D" id="2.60.120.740">
    <property type="match status" value="1"/>
</dbReference>
<dbReference type="GO" id="GO:0030246">
    <property type="term" value="F:carbohydrate binding"/>
    <property type="evidence" value="ECO:0007669"/>
    <property type="project" value="InterPro"/>
</dbReference>
<keyword evidence="3" id="KW-0808">Transferase</keyword>
<dbReference type="GO" id="GO:0016757">
    <property type="term" value="F:glycosyltransferase activity"/>
    <property type="evidence" value="ECO:0007669"/>
    <property type="project" value="UniProtKB-KW"/>
</dbReference>
<dbReference type="Pfam" id="PF02140">
    <property type="entry name" value="SUEL_Lectin"/>
    <property type="match status" value="1"/>
</dbReference>
<evidence type="ECO:0000256" key="4">
    <source>
        <dbReference type="SAM" id="Phobius"/>
    </source>
</evidence>
<reference evidence="6 7" key="1">
    <citation type="submission" date="2016-08" db="EMBL/GenBank/DDBJ databases">
        <title>A Parts List for Fungal Cellulosomes Revealed by Comparative Genomics.</title>
        <authorList>
            <consortium name="DOE Joint Genome Institute"/>
            <person name="Haitjema C.H."/>
            <person name="Gilmore S.P."/>
            <person name="Henske J.K."/>
            <person name="Solomon K.V."/>
            <person name="De Groot R."/>
            <person name="Kuo A."/>
            <person name="Mondo S.J."/>
            <person name="Salamov A.A."/>
            <person name="Labutti K."/>
            <person name="Zhao Z."/>
            <person name="Chiniquy J."/>
            <person name="Barry K."/>
            <person name="Brewer H.M."/>
            <person name="Purvine S.O."/>
            <person name="Wright A.T."/>
            <person name="Boxma B."/>
            <person name="Van Alen T."/>
            <person name="Hackstein J.H."/>
            <person name="Baker S.E."/>
            <person name="Grigoriev I.V."/>
            <person name="O'Malley M.A."/>
        </authorList>
    </citation>
    <scope>NUCLEOTIDE SEQUENCE [LARGE SCALE GENOMIC DNA]</scope>
    <source>
        <strain evidence="6 7">S4</strain>
    </source>
</reference>
<dbReference type="CDD" id="cd22823">
    <property type="entry name" value="Gal_Rha_Lectin"/>
    <property type="match status" value="1"/>
</dbReference>
<dbReference type="InterPro" id="IPR000922">
    <property type="entry name" value="Lectin_gal-bd_dom"/>
</dbReference>
<dbReference type="InterPro" id="IPR043159">
    <property type="entry name" value="Lectin_gal-bd_sf"/>
</dbReference>
<dbReference type="AlphaFoldDB" id="A0A1Y1WTG8"/>
<name>A0A1Y1WTG8_9FUNG</name>
<accession>A0A1Y1WTG8</accession>
<dbReference type="Proteomes" id="UP000193944">
    <property type="component" value="Unassembled WGS sequence"/>
</dbReference>
<dbReference type="OrthoDB" id="2154537at2759"/>
<dbReference type="STRING" id="1754192.A0A1Y1WTG8"/>
<dbReference type="EMBL" id="MCFG01000293">
    <property type="protein sequence ID" value="ORX76536.1"/>
    <property type="molecule type" value="Genomic_DNA"/>
</dbReference>
<comment type="caution">
    <text evidence="6">The sequence shown here is derived from an EMBL/GenBank/DDBJ whole genome shotgun (WGS) entry which is preliminary data.</text>
</comment>
<dbReference type="GO" id="GO:0006487">
    <property type="term" value="P:protein N-linked glycosylation"/>
    <property type="evidence" value="ECO:0007669"/>
    <property type="project" value="TreeGrafter"/>
</dbReference>
<evidence type="ECO:0000313" key="7">
    <source>
        <dbReference type="Proteomes" id="UP000193944"/>
    </source>
</evidence>
<dbReference type="PANTHER" id="PTHR31306">
    <property type="entry name" value="ALPHA-1,6-MANNOSYLTRANSFERASE MNN11-RELATED"/>
    <property type="match status" value="1"/>
</dbReference>
<evidence type="ECO:0000256" key="2">
    <source>
        <dbReference type="ARBA" id="ARBA00022676"/>
    </source>
</evidence>
<dbReference type="InterPro" id="IPR008630">
    <property type="entry name" value="Glyco_trans_34"/>
</dbReference>
<dbReference type="Gene3D" id="3.90.550.10">
    <property type="entry name" value="Spore Coat Polysaccharide Biosynthesis Protein SpsA, Chain A"/>
    <property type="match status" value="1"/>
</dbReference>
<evidence type="ECO:0000256" key="1">
    <source>
        <dbReference type="ARBA" id="ARBA00005664"/>
    </source>
</evidence>
<feature type="transmembrane region" description="Helical" evidence="4">
    <location>
        <begin position="12"/>
        <end position="35"/>
    </location>
</feature>
<evidence type="ECO:0000256" key="3">
    <source>
        <dbReference type="ARBA" id="ARBA00022679"/>
    </source>
</evidence>
<dbReference type="InterPro" id="IPR029044">
    <property type="entry name" value="Nucleotide-diphossugar_trans"/>
</dbReference>
<evidence type="ECO:0000313" key="6">
    <source>
        <dbReference type="EMBL" id="ORX76536.1"/>
    </source>
</evidence>
<sequence length="473" mass="56297">MIRANNIKILTYKNITIGIPILCFIFIVVQFYYFVFLKKNTLDYNIDSYITNDDLPKGFTYVNLKNTNGPITLNRTLDNGKKRNLFNITTIEDDSFYYDYNKYKNLKNELEKKIEHFCELPRNIRPEVQKGYEILCPKYYVIKIDNAFYGRRKNETEYCNPNHNNLYNQNYNGEECGYSANKVIKQLCEGKRYCMVSNRTTMLKDPCKNIIKYIEIEYHCEKIPKLEKINIKIVQFYNGINVNSLEENSVSEFYQYSKIHGYDYHFYDFNFSPSRQVYFLKLYSVIDLMINELKNNRTGWIFYVDNDTFIINPNIKIEAYLPSDEMSKTHFIIADDDKKGGGYDGVNGGVFIIEIHEWSLDFLMRSITYPYYNTKKKLIYPDQQAMNNVLLENDEDNHYVIVPSKWFNGFTSDFIAHLMGGFKDEKMEMYKNKTKYIKEHPEKFSKTNKQIRKEVLEYYAKPKKEQVQVGLQD</sequence>
<proteinExistence type="inferred from homology"/>
<dbReference type="PANTHER" id="PTHR31306:SF8">
    <property type="entry name" value="GLYCOSYLTRANSFERASE FAMILY 34 PROTEIN"/>
    <property type="match status" value="1"/>
</dbReference>
<dbReference type="PROSITE" id="PS50228">
    <property type="entry name" value="SUEL_LECTIN"/>
    <property type="match status" value="1"/>
</dbReference>
<keyword evidence="4" id="KW-0812">Transmembrane</keyword>
<reference evidence="6 7" key="2">
    <citation type="submission" date="2016-08" db="EMBL/GenBank/DDBJ databases">
        <title>Pervasive Adenine N6-methylation of Active Genes in Fungi.</title>
        <authorList>
            <consortium name="DOE Joint Genome Institute"/>
            <person name="Mondo S.J."/>
            <person name="Dannebaum R.O."/>
            <person name="Kuo R.C."/>
            <person name="Labutti K."/>
            <person name="Haridas S."/>
            <person name="Kuo A."/>
            <person name="Salamov A."/>
            <person name="Ahrendt S.R."/>
            <person name="Lipzen A."/>
            <person name="Sullivan W."/>
            <person name="Andreopoulos W.B."/>
            <person name="Clum A."/>
            <person name="Lindquist E."/>
            <person name="Daum C."/>
            <person name="Ramamoorthy G.K."/>
            <person name="Gryganskyi A."/>
            <person name="Culley D."/>
            <person name="Magnuson J.K."/>
            <person name="James T.Y."/>
            <person name="O'Malley M.A."/>
            <person name="Stajich J.E."/>
            <person name="Spatafora J.W."/>
            <person name="Visel A."/>
            <person name="Grigoriev I.V."/>
        </authorList>
    </citation>
    <scope>NUCLEOTIDE SEQUENCE [LARGE SCALE GENOMIC DNA]</scope>
    <source>
        <strain evidence="6 7">S4</strain>
    </source>
</reference>
<evidence type="ECO:0000259" key="5">
    <source>
        <dbReference type="PROSITE" id="PS50228"/>
    </source>
</evidence>
<comment type="similarity">
    <text evidence="1">Belongs to the glycosyltransferase 34 family.</text>
</comment>
<dbReference type="SUPFAM" id="SSF53448">
    <property type="entry name" value="Nucleotide-diphospho-sugar transferases"/>
    <property type="match status" value="1"/>
</dbReference>
<keyword evidence="2" id="KW-0328">Glycosyltransferase</keyword>
<dbReference type="GO" id="GO:0000139">
    <property type="term" value="C:Golgi membrane"/>
    <property type="evidence" value="ECO:0007669"/>
    <property type="project" value="TreeGrafter"/>
</dbReference>
<dbReference type="Pfam" id="PF05637">
    <property type="entry name" value="Glyco_transf_34"/>
    <property type="match status" value="1"/>
</dbReference>
<keyword evidence="4" id="KW-1133">Transmembrane helix</keyword>
<keyword evidence="7" id="KW-1185">Reference proteome</keyword>
<feature type="domain" description="SUEL-type lectin" evidence="5">
    <location>
        <begin position="133"/>
        <end position="221"/>
    </location>
</feature>
<gene>
    <name evidence="6" type="ORF">BCR32DRAFT_296185</name>
</gene>
<keyword evidence="4" id="KW-0472">Membrane</keyword>